<keyword evidence="1" id="KW-1133">Transmembrane helix</keyword>
<dbReference type="Pfam" id="PF13511">
    <property type="entry name" value="DUF4124"/>
    <property type="match status" value="1"/>
</dbReference>
<reference evidence="3 4" key="1">
    <citation type="submission" date="2016-09" db="EMBL/GenBank/DDBJ databases">
        <title>Pseudoalteromonas amylolytica sp. nov., isolated from the surface seawater.</title>
        <authorList>
            <person name="Wu Y.-H."/>
            <person name="Cheng H."/>
            <person name="Jin X.-B."/>
            <person name="Wang C.-S."/>
            <person name="Xu X.-W."/>
        </authorList>
    </citation>
    <scope>NUCLEOTIDE SEQUENCE [LARGE SCALE GENOMIC DNA]</scope>
    <source>
        <strain evidence="3 4">JW1</strain>
    </source>
</reference>
<sequence length="184" mass="20362">MLDFSRCSSRDQSTVKYFSYILVMVMFIGVGSLFVLKRPDGKPWLSLQAIAEKAQGATDNVFKDAQSKLNQSVQNVTDSSADASGGTIYKWQDANGNWVYSDQPNTKGKSQTHILDTSKVTIMAAEDTAILKELATQKAHIDTKLKTPSALTPSEIKQLMKDAKNIQKLMDERTKKIDQAIEGI</sequence>
<dbReference type="AlphaFoldDB" id="A0A1S1MVU4"/>
<comment type="caution">
    <text evidence="3">The sequence shown here is derived from an EMBL/GenBank/DDBJ whole genome shotgun (WGS) entry which is preliminary data.</text>
</comment>
<dbReference type="InterPro" id="IPR025392">
    <property type="entry name" value="DUF4124"/>
</dbReference>
<proteinExistence type="predicted"/>
<keyword evidence="1" id="KW-0812">Transmembrane</keyword>
<dbReference type="Proteomes" id="UP000179786">
    <property type="component" value="Unassembled WGS sequence"/>
</dbReference>
<feature type="domain" description="DUF4124" evidence="2">
    <location>
        <begin position="80"/>
        <end position="114"/>
    </location>
</feature>
<keyword evidence="4" id="KW-1185">Reference proteome</keyword>
<evidence type="ECO:0000256" key="1">
    <source>
        <dbReference type="SAM" id="Phobius"/>
    </source>
</evidence>
<name>A0A1S1MVU4_9GAMM</name>
<organism evidence="3 4">
    <name type="scientific">Pseudoalteromonas amylolytica</name>
    <dbReference type="NCBI Taxonomy" id="1859457"/>
    <lineage>
        <taxon>Bacteria</taxon>
        <taxon>Pseudomonadati</taxon>
        <taxon>Pseudomonadota</taxon>
        <taxon>Gammaproteobacteria</taxon>
        <taxon>Alteromonadales</taxon>
        <taxon>Pseudoalteromonadaceae</taxon>
        <taxon>Pseudoalteromonas</taxon>
    </lineage>
</organism>
<evidence type="ECO:0000313" key="4">
    <source>
        <dbReference type="Proteomes" id="UP000179786"/>
    </source>
</evidence>
<gene>
    <name evidence="3" type="ORF">BET10_17605</name>
</gene>
<accession>A0A1S1MVU4</accession>
<evidence type="ECO:0000313" key="3">
    <source>
        <dbReference type="EMBL" id="OHU89431.1"/>
    </source>
</evidence>
<evidence type="ECO:0000259" key="2">
    <source>
        <dbReference type="Pfam" id="PF13511"/>
    </source>
</evidence>
<dbReference type="EMBL" id="MKJU01000029">
    <property type="protein sequence ID" value="OHU89431.1"/>
    <property type="molecule type" value="Genomic_DNA"/>
</dbReference>
<feature type="transmembrane region" description="Helical" evidence="1">
    <location>
        <begin position="17"/>
        <end position="36"/>
    </location>
</feature>
<protein>
    <recommendedName>
        <fullName evidence="2">DUF4124 domain-containing protein</fullName>
    </recommendedName>
</protein>
<keyword evidence="1" id="KW-0472">Membrane</keyword>